<dbReference type="InterPro" id="IPR011701">
    <property type="entry name" value="MFS"/>
</dbReference>
<protein>
    <submittedName>
        <fullName evidence="6">MF4B1-like protein</fullName>
    </submittedName>
</protein>
<organism evidence="6 7">
    <name type="scientific">Mya arenaria</name>
    <name type="common">Soft-shell clam</name>
    <dbReference type="NCBI Taxonomy" id="6604"/>
    <lineage>
        <taxon>Eukaryota</taxon>
        <taxon>Metazoa</taxon>
        <taxon>Spiralia</taxon>
        <taxon>Lophotrochozoa</taxon>
        <taxon>Mollusca</taxon>
        <taxon>Bivalvia</taxon>
        <taxon>Autobranchia</taxon>
        <taxon>Heteroconchia</taxon>
        <taxon>Euheterodonta</taxon>
        <taxon>Imparidentia</taxon>
        <taxon>Neoheterodontei</taxon>
        <taxon>Myida</taxon>
        <taxon>Myoidea</taxon>
        <taxon>Myidae</taxon>
        <taxon>Mya</taxon>
    </lineage>
</organism>
<dbReference type="PANTHER" id="PTHR23121:SF9">
    <property type="entry name" value="SODIUM-DEPENDENT GLUCOSE TRANSPORTER 1"/>
    <property type="match status" value="1"/>
</dbReference>
<accession>A0ABY7DD13</accession>
<feature type="transmembrane region" description="Helical" evidence="4">
    <location>
        <begin position="287"/>
        <end position="307"/>
    </location>
</feature>
<evidence type="ECO:0000313" key="6">
    <source>
        <dbReference type="EMBL" id="WAQ93973.1"/>
    </source>
</evidence>
<dbReference type="InterPro" id="IPR036259">
    <property type="entry name" value="MFS_trans_sf"/>
</dbReference>
<dbReference type="EMBL" id="CP111012">
    <property type="protein sequence ID" value="WAQ93973.1"/>
    <property type="molecule type" value="Genomic_DNA"/>
</dbReference>
<keyword evidence="3 4" id="KW-0472">Membrane</keyword>
<dbReference type="Proteomes" id="UP001164746">
    <property type="component" value="Chromosome 1"/>
</dbReference>
<evidence type="ECO:0000256" key="3">
    <source>
        <dbReference type="ARBA" id="ARBA00023136"/>
    </source>
</evidence>
<keyword evidence="2 4" id="KW-1133">Transmembrane helix</keyword>
<evidence type="ECO:0000256" key="1">
    <source>
        <dbReference type="ARBA" id="ARBA00022692"/>
    </source>
</evidence>
<dbReference type="PANTHER" id="PTHR23121">
    <property type="entry name" value="SODIUM-DEPENDENT GLUCOSE TRANSPORTER 1"/>
    <property type="match status" value="1"/>
</dbReference>
<feature type="chain" id="PRO_5046683285" evidence="5">
    <location>
        <begin position="20"/>
        <end position="413"/>
    </location>
</feature>
<feature type="transmembrane region" description="Helical" evidence="4">
    <location>
        <begin position="214"/>
        <end position="232"/>
    </location>
</feature>
<gene>
    <name evidence="6" type="ORF">MAR_006444</name>
</gene>
<feature type="transmembrane region" description="Helical" evidence="4">
    <location>
        <begin position="373"/>
        <end position="398"/>
    </location>
</feature>
<name>A0ABY7DD13_MYAAR</name>
<evidence type="ECO:0000256" key="4">
    <source>
        <dbReference type="SAM" id="Phobius"/>
    </source>
</evidence>
<reference evidence="6" key="1">
    <citation type="submission" date="2022-11" db="EMBL/GenBank/DDBJ databases">
        <title>Centuries of genome instability and evolution in soft-shell clam transmissible cancer (bioRxiv).</title>
        <authorList>
            <person name="Hart S.F.M."/>
            <person name="Yonemitsu M.A."/>
            <person name="Giersch R.M."/>
            <person name="Beal B.F."/>
            <person name="Arriagada G."/>
            <person name="Davis B.W."/>
            <person name="Ostrander E.A."/>
            <person name="Goff S.P."/>
            <person name="Metzger M.J."/>
        </authorList>
    </citation>
    <scope>NUCLEOTIDE SEQUENCE</scope>
    <source>
        <strain evidence="6">MELC-2E11</strain>
        <tissue evidence="6">Siphon/mantle</tissue>
    </source>
</reference>
<evidence type="ECO:0000256" key="2">
    <source>
        <dbReference type="ARBA" id="ARBA00022989"/>
    </source>
</evidence>
<keyword evidence="7" id="KW-1185">Reference proteome</keyword>
<dbReference type="Gene3D" id="1.20.1250.20">
    <property type="entry name" value="MFS general substrate transporter like domains"/>
    <property type="match status" value="1"/>
</dbReference>
<feature type="transmembrane region" description="Helical" evidence="4">
    <location>
        <begin position="346"/>
        <end position="367"/>
    </location>
</feature>
<keyword evidence="5" id="KW-0732">Signal</keyword>
<sequence length="413" mass="45863">MSRLFVFLFITGGLGLVAAVTPWCSNFAAMFIAHVLHGAFASALDTAATTDVTVIWRNKAGSYMQAVHGVFSVGAILSPFATQPFLAKRLPVNVTGPMTSLDVRMVSDVQMTSFIDGKGTNYSVFGETTMNSTPNLNDSSFIVSSAEEDDVLKDLYGETRIYVTYFASTALCMVVASCYIIVTLVYGNIYKRPVNRNDGLMKIKDREYFLSKRLKNIFTVMLAITLALYVMSERSVTNFLMTFVITKLHWSKAQGSYASSTFWITFAAGRLSGIFVVRYLKTTSVILIYFTSLTCAGASFWIAVVYGVDVLTWISIAVIGYGMSGIFASMFSWLSENVRRLTGKIASILFIFLSIGASLYPILVGYLMDHVSIMWFVYLQVMIFITITVCFIFIATFYNVLAKRYFKTGAIKV</sequence>
<feature type="transmembrane region" description="Helical" evidence="4">
    <location>
        <begin position="162"/>
        <end position="186"/>
    </location>
</feature>
<dbReference type="Pfam" id="PF07690">
    <property type="entry name" value="MFS_1"/>
    <property type="match status" value="1"/>
</dbReference>
<keyword evidence="1 4" id="KW-0812">Transmembrane</keyword>
<feature type="signal peptide" evidence="5">
    <location>
        <begin position="1"/>
        <end position="19"/>
    </location>
</feature>
<feature type="transmembrane region" description="Helical" evidence="4">
    <location>
        <begin position="313"/>
        <end position="334"/>
    </location>
</feature>
<dbReference type="SUPFAM" id="SSF103473">
    <property type="entry name" value="MFS general substrate transporter"/>
    <property type="match status" value="1"/>
</dbReference>
<feature type="transmembrane region" description="Helical" evidence="4">
    <location>
        <begin position="260"/>
        <end position="280"/>
    </location>
</feature>
<evidence type="ECO:0000313" key="7">
    <source>
        <dbReference type="Proteomes" id="UP001164746"/>
    </source>
</evidence>
<proteinExistence type="predicted"/>
<evidence type="ECO:0000256" key="5">
    <source>
        <dbReference type="SAM" id="SignalP"/>
    </source>
</evidence>